<keyword evidence="1" id="KW-0732">Signal</keyword>
<feature type="chain" id="PRO_5032714039" evidence="1">
    <location>
        <begin position="20"/>
        <end position="485"/>
    </location>
</feature>
<accession>A0A813FA13</accession>
<comment type="caution">
    <text evidence="2">The sequence shown here is derived from an EMBL/GenBank/DDBJ whole genome shotgun (WGS) entry which is preliminary data.</text>
</comment>
<reference evidence="2" key="1">
    <citation type="submission" date="2021-02" db="EMBL/GenBank/DDBJ databases">
        <authorList>
            <person name="Dougan E. K."/>
            <person name="Rhodes N."/>
            <person name="Thang M."/>
            <person name="Chan C."/>
        </authorList>
    </citation>
    <scope>NUCLEOTIDE SEQUENCE</scope>
</reference>
<dbReference type="Proteomes" id="UP000654075">
    <property type="component" value="Unassembled WGS sequence"/>
</dbReference>
<evidence type="ECO:0000313" key="2">
    <source>
        <dbReference type="EMBL" id="CAE8611079.1"/>
    </source>
</evidence>
<evidence type="ECO:0000313" key="3">
    <source>
        <dbReference type="Proteomes" id="UP000654075"/>
    </source>
</evidence>
<dbReference type="OrthoDB" id="430008at2759"/>
<dbReference type="EMBL" id="CAJNNV010024901">
    <property type="protein sequence ID" value="CAE8611079.1"/>
    <property type="molecule type" value="Genomic_DNA"/>
</dbReference>
<gene>
    <name evidence="2" type="ORF">PGLA1383_LOCUS28888</name>
</gene>
<evidence type="ECO:0000256" key="1">
    <source>
        <dbReference type="SAM" id="SignalP"/>
    </source>
</evidence>
<dbReference type="AlphaFoldDB" id="A0A813FA13"/>
<keyword evidence="3" id="KW-1185">Reference proteome</keyword>
<proteinExistence type="predicted"/>
<feature type="signal peptide" evidence="1">
    <location>
        <begin position="1"/>
        <end position="19"/>
    </location>
</feature>
<sequence>MRRRWWIACEAFVQMLVLMRKEFTAGRGWMEGMRRLLDDPPKGQVSYTAGDHLGFDEFVAALMHDVHVALQPRPGRSQAEGARLASLISRLESFVTNETRFLSAESDWTSHPEAFGKASREAAAKANKATSSGASDEFPLGGFGLGRRHLLFVGLPVALYCTDCPHLYQLLHRLRGLTFSERPATAKSLRSALDYDDRPYSVLVYALMAGLQALHASRLPPGGFEGIGVSGGLEALAPNGEALIFRGLWVPEVIDEHRAEHSWAFNSFSRSIEGVLSVLNFYACASGSEARELAKQHSHLLLLVARFRGNDGGSQWAFPVQLFAGGEFSFPASVEQEVLVPPFSRYYFENDLEVSSSQAQEVRSQRLKALEERWAGVQIEKDAAGLLSLLAGETVHLSGFLSLGRPPRITVRFVRLIEPAAPIRELFGAVAKQADLGTASKRLLNFPRDWTCSKGSLQDPCHAPHLRHGMFPRWQPPSQRPLRHG</sequence>
<protein>
    <submittedName>
        <fullName evidence="2">Uncharacterized protein</fullName>
    </submittedName>
</protein>
<name>A0A813FA13_POLGL</name>
<organism evidence="2 3">
    <name type="scientific">Polarella glacialis</name>
    <name type="common">Dinoflagellate</name>
    <dbReference type="NCBI Taxonomy" id="89957"/>
    <lineage>
        <taxon>Eukaryota</taxon>
        <taxon>Sar</taxon>
        <taxon>Alveolata</taxon>
        <taxon>Dinophyceae</taxon>
        <taxon>Suessiales</taxon>
        <taxon>Suessiaceae</taxon>
        <taxon>Polarella</taxon>
    </lineage>
</organism>